<gene>
    <name evidence="1" type="ORF">GCM10011507_26290</name>
</gene>
<name>A0A916RYS2_9BACT</name>
<organism evidence="1 2">
    <name type="scientific">Edaphobacter acidisoli</name>
    <dbReference type="NCBI Taxonomy" id="2040573"/>
    <lineage>
        <taxon>Bacteria</taxon>
        <taxon>Pseudomonadati</taxon>
        <taxon>Acidobacteriota</taxon>
        <taxon>Terriglobia</taxon>
        <taxon>Terriglobales</taxon>
        <taxon>Acidobacteriaceae</taxon>
        <taxon>Edaphobacter</taxon>
    </lineage>
</organism>
<dbReference type="EMBL" id="BMJB01000001">
    <property type="protein sequence ID" value="GGA73423.1"/>
    <property type="molecule type" value="Genomic_DNA"/>
</dbReference>
<sequence>MLADVGRFRVVATRDLAATIYDNRQSRMERDLAFLREKGLIQVDSVNARRDGRGGSVERIEVVTLTKGGQSLARMTSDLPRDQKLYAGMVKPREVEHDTQIYRAFRKEAERIERKGGTNLRVQLDFELKSQIQKAIYVERKVNPERGMDEIKQQVARQFDLPFVDGGIQIPDARIEYELPRKDDQDRDHGPRTGHEDIEVLTAAYRPGHLRHKAQAGFHVYASASDRATLTARIEGDHHLMDRILEL</sequence>
<protein>
    <submittedName>
        <fullName evidence="1">Uncharacterized protein</fullName>
    </submittedName>
</protein>
<evidence type="ECO:0000313" key="2">
    <source>
        <dbReference type="Proteomes" id="UP000648801"/>
    </source>
</evidence>
<accession>A0A916RYS2</accession>
<dbReference type="AlphaFoldDB" id="A0A916RYS2"/>
<proteinExistence type="predicted"/>
<evidence type="ECO:0000313" key="1">
    <source>
        <dbReference type="EMBL" id="GGA73423.1"/>
    </source>
</evidence>
<reference evidence="1" key="1">
    <citation type="journal article" date="2014" name="Int. J. Syst. Evol. Microbiol.">
        <title>Complete genome sequence of Corynebacterium casei LMG S-19264T (=DSM 44701T), isolated from a smear-ripened cheese.</title>
        <authorList>
            <consortium name="US DOE Joint Genome Institute (JGI-PGF)"/>
            <person name="Walter F."/>
            <person name="Albersmeier A."/>
            <person name="Kalinowski J."/>
            <person name="Ruckert C."/>
        </authorList>
    </citation>
    <scope>NUCLEOTIDE SEQUENCE</scope>
    <source>
        <strain evidence="1">CGMCC 1.15447</strain>
    </source>
</reference>
<comment type="caution">
    <text evidence="1">The sequence shown here is derived from an EMBL/GenBank/DDBJ whole genome shotgun (WGS) entry which is preliminary data.</text>
</comment>
<keyword evidence="2" id="KW-1185">Reference proteome</keyword>
<reference evidence="1" key="2">
    <citation type="submission" date="2020-09" db="EMBL/GenBank/DDBJ databases">
        <authorList>
            <person name="Sun Q."/>
            <person name="Zhou Y."/>
        </authorList>
    </citation>
    <scope>NUCLEOTIDE SEQUENCE</scope>
    <source>
        <strain evidence="1">CGMCC 1.15447</strain>
    </source>
</reference>
<dbReference type="Proteomes" id="UP000648801">
    <property type="component" value="Unassembled WGS sequence"/>
</dbReference>